<proteinExistence type="predicted"/>
<dbReference type="InterPro" id="IPR049082">
    <property type="entry name" value="T7SS_signal"/>
</dbReference>
<keyword evidence="3" id="KW-1185">Reference proteome</keyword>
<evidence type="ECO:0000313" key="2">
    <source>
        <dbReference type="EMBL" id="GHG33359.1"/>
    </source>
</evidence>
<feature type="domain" description="Putative T7SS secretion signal" evidence="1">
    <location>
        <begin position="5"/>
        <end position="189"/>
    </location>
</feature>
<evidence type="ECO:0000259" key="1">
    <source>
        <dbReference type="Pfam" id="PF21725"/>
    </source>
</evidence>
<gene>
    <name evidence="2" type="ORF">GCM10017567_62040</name>
</gene>
<accession>A0ABQ3KKQ3</accession>
<evidence type="ECO:0000313" key="3">
    <source>
        <dbReference type="Proteomes" id="UP000649955"/>
    </source>
</evidence>
<organism evidence="2 3">
    <name type="scientific">Amycolatopsis bullii</name>
    <dbReference type="NCBI Taxonomy" id="941987"/>
    <lineage>
        <taxon>Bacteria</taxon>
        <taxon>Bacillati</taxon>
        <taxon>Actinomycetota</taxon>
        <taxon>Actinomycetes</taxon>
        <taxon>Pseudonocardiales</taxon>
        <taxon>Pseudonocardiaceae</taxon>
        <taxon>Amycolatopsis</taxon>
    </lineage>
</organism>
<comment type="caution">
    <text evidence="2">The sequence shown here is derived from an EMBL/GenBank/DDBJ whole genome shotgun (WGS) entry which is preliminary data.</text>
</comment>
<dbReference type="Pfam" id="PF21725">
    <property type="entry name" value="T7SS_signal"/>
    <property type="match status" value="1"/>
</dbReference>
<dbReference type="EMBL" id="BNAW01000036">
    <property type="protein sequence ID" value="GHG33359.1"/>
    <property type="molecule type" value="Genomic_DNA"/>
</dbReference>
<dbReference type="Proteomes" id="UP000649955">
    <property type="component" value="Unassembled WGS sequence"/>
</dbReference>
<name>A0ABQ3KKQ3_9PSEU</name>
<reference evidence="3" key="1">
    <citation type="journal article" date="2019" name="Int. J. Syst. Evol. Microbiol.">
        <title>The Global Catalogue of Microorganisms (GCM) 10K type strain sequencing project: providing services to taxonomists for standard genome sequencing and annotation.</title>
        <authorList>
            <consortium name="The Broad Institute Genomics Platform"/>
            <consortium name="The Broad Institute Genome Sequencing Center for Infectious Disease"/>
            <person name="Wu L."/>
            <person name="Ma J."/>
        </authorList>
    </citation>
    <scope>NUCLEOTIDE SEQUENCE [LARGE SCALE GENOMIC DNA]</scope>
    <source>
        <strain evidence="3">CGMCC 4.7680</strain>
    </source>
</reference>
<sequence>MTAEQGQTADPRALVPGNPEAIFENVRVLNGRAGSAIAAGEALRRIDTGGWWGKASDRFHDMNQTEVPRWLNGGDTLQKAAESLNGYAECMVWAQGQAREAIALWQQGEEETKQAKDKYNRAIEQANAENQARASRGENNFVTVAPFSDPGEVKRQAARDQLNRAREQLAQVGDGTSQLLHDSAQTAPQDSQKQADANFYGGIWDSVKGFGESLWTLVSDPSATVSAMAYNVTHPVQTLKDLVAWDDWASGHGDRALEKSLVTY</sequence>
<protein>
    <recommendedName>
        <fullName evidence="1">Putative T7SS secretion signal domain-containing protein</fullName>
    </recommendedName>
</protein>
<dbReference type="RefSeq" id="WP_191314858.1">
    <property type="nucleotide sequence ID" value="NZ_BNAW01000036.1"/>
</dbReference>